<organism evidence="2">
    <name type="scientific">Anguilla anguilla</name>
    <name type="common">European freshwater eel</name>
    <name type="synonym">Muraena anguilla</name>
    <dbReference type="NCBI Taxonomy" id="7936"/>
    <lineage>
        <taxon>Eukaryota</taxon>
        <taxon>Metazoa</taxon>
        <taxon>Chordata</taxon>
        <taxon>Craniata</taxon>
        <taxon>Vertebrata</taxon>
        <taxon>Euteleostomi</taxon>
        <taxon>Actinopterygii</taxon>
        <taxon>Neopterygii</taxon>
        <taxon>Teleostei</taxon>
        <taxon>Anguilliformes</taxon>
        <taxon>Anguillidae</taxon>
        <taxon>Anguilla</taxon>
    </lineage>
</organism>
<proteinExistence type="predicted"/>
<protein>
    <submittedName>
        <fullName evidence="2">Uncharacterized protein</fullName>
    </submittedName>
</protein>
<dbReference type="AlphaFoldDB" id="A0A0E9PNL8"/>
<evidence type="ECO:0000313" key="2">
    <source>
        <dbReference type="EMBL" id="JAH05867.1"/>
    </source>
</evidence>
<sequence>MTDFHSVKRFRPVLWIDQISGFSLGGLNILGKYLFFYIILFMILYSYCHFS</sequence>
<accession>A0A0E9PNL8</accession>
<reference evidence="2" key="2">
    <citation type="journal article" date="2015" name="Fish Shellfish Immunol.">
        <title>Early steps in the European eel (Anguilla anguilla)-Vibrio vulnificus interaction in the gills: Role of the RtxA13 toxin.</title>
        <authorList>
            <person name="Callol A."/>
            <person name="Pajuelo D."/>
            <person name="Ebbesson L."/>
            <person name="Teles M."/>
            <person name="MacKenzie S."/>
            <person name="Amaro C."/>
        </authorList>
    </citation>
    <scope>NUCLEOTIDE SEQUENCE</scope>
</reference>
<dbReference type="EMBL" id="GBXM01102710">
    <property type="protein sequence ID" value="JAH05867.1"/>
    <property type="molecule type" value="Transcribed_RNA"/>
</dbReference>
<evidence type="ECO:0000256" key="1">
    <source>
        <dbReference type="SAM" id="Phobius"/>
    </source>
</evidence>
<name>A0A0E9PNL8_ANGAN</name>
<feature type="transmembrane region" description="Helical" evidence="1">
    <location>
        <begin position="30"/>
        <end position="48"/>
    </location>
</feature>
<keyword evidence="1" id="KW-1133">Transmembrane helix</keyword>
<keyword evidence="1" id="KW-0812">Transmembrane</keyword>
<reference evidence="2" key="1">
    <citation type="submission" date="2014-11" db="EMBL/GenBank/DDBJ databases">
        <authorList>
            <person name="Amaro Gonzalez C."/>
        </authorList>
    </citation>
    <scope>NUCLEOTIDE SEQUENCE</scope>
</reference>
<keyword evidence="1" id="KW-0472">Membrane</keyword>